<dbReference type="InterPro" id="IPR036264">
    <property type="entry name" value="Bact_exopeptidase_dim_dom"/>
</dbReference>
<dbReference type="KEGG" id="mik:FOE78_21170"/>
<evidence type="ECO:0000256" key="1">
    <source>
        <dbReference type="ARBA" id="ARBA00022723"/>
    </source>
</evidence>
<dbReference type="InterPro" id="IPR011650">
    <property type="entry name" value="Peptidase_M20_dimer"/>
</dbReference>
<sequence>MPELIKDIEALVRLESPSDDLEAVRRSADLVAEIGAKYLGVEPERVDVEGRPHLVWRLGDGPRKVVILAHHDTVWPIGSWGEDPWSLVDGVIRGPGCFDMITGILQALLGIRLLIEDGSSVDGVTLLVTADEEIGSRTSRKLIETEAAGCRAAFVLEASGPGGAIKTERKGTSDYQIKITGRAAHAGLEPEKGINAGIELAHQVLRIAQLGNADLGTTVTPTVLSAGTTTNTVPARAEIKVDVRVRSKGEQQRVDNDMHALEPQLPGAELIIGGRPNRPPLPGSASAALFDRAVKLAEAEGLGSLESMAVGGASDGNFTAGIGVPTLDGLGAVGGGAHADDEHVLVEKIPARTALLAVLIKDQLLAD</sequence>
<gene>
    <name evidence="5" type="ORF">FOE78_21170</name>
</gene>
<dbReference type="PANTHER" id="PTHR43808">
    <property type="entry name" value="ACETYLORNITHINE DEACETYLASE"/>
    <property type="match status" value="1"/>
</dbReference>
<organism evidence="5 6">
    <name type="scientific">Microlunatus elymi</name>
    <dbReference type="NCBI Taxonomy" id="2596828"/>
    <lineage>
        <taxon>Bacteria</taxon>
        <taxon>Bacillati</taxon>
        <taxon>Actinomycetota</taxon>
        <taxon>Actinomycetes</taxon>
        <taxon>Propionibacteriales</taxon>
        <taxon>Propionibacteriaceae</taxon>
        <taxon>Microlunatus</taxon>
    </lineage>
</organism>
<dbReference type="SUPFAM" id="SSF55031">
    <property type="entry name" value="Bacterial exopeptidase dimerisation domain"/>
    <property type="match status" value="1"/>
</dbReference>
<dbReference type="Pfam" id="PF07687">
    <property type="entry name" value="M20_dimer"/>
    <property type="match status" value="1"/>
</dbReference>
<name>A0A516Q6I6_9ACTN</name>
<dbReference type="PANTHER" id="PTHR43808:SF9">
    <property type="entry name" value="BLL0789 PROTEIN"/>
    <property type="match status" value="1"/>
</dbReference>
<keyword evidence="6" id="KW-1185">Reference proteome</keyword>
<reference evidence="5 6" key="1">
    <citation type="submission" date="2019-07" db="EMBL/GenBank/DDBJ databases">
        <title>Microlunatus dokdonensis sp. nov. isolated from the rhizospheric soil of the wild plant Elymus tsukushiensis.</title>
        <authorList>
            <person name="Ghim S.-Y."/>
            <person name="Hwang Y.-J."/>
            <person name="Son J.-S."/>
            <person name="Shin J.-H."/>
        </authorList>
    </citation>
    <scope>NUCLEOTIDE SEQUENCE [LARGE SCALE GENOMIC DNA]</scope>
    <source>
        <strain evidence="5 6">KUDC0627</strain>
    </source>
</reference>
<dbReference type="Proteomes" id="UP000319263">
    <property type="component" value="Chromosome"/>
</dbReference>
<dbReference type="AlphaFoldDB" id="A0A516Q6I6"/>
<dbReference type="InterPro" id="IPR002933">
    <property type="entry name" value="Peptidase_M20"/>
</dbReference>
<accession>A0A516Q6I6</accession>
<feature type="domain" description="Peptidase M20 dimerisation" evidence="4">
    <location>
        <begin position="167"/>
        <end position="258"/>
    </location>
</feature>
<dbReference type="EMBL" id="CP041692">
    <property type="protein sequence ID" value="QDP99002.1"/>
    <property type="molecule type" value="Genomic_DNA"/>
</dbReference>
<dbReference type="InterPro" id="IPR050072">
    <property type="entry name" value="Peptidase_M20A"/>
</dbReference>
<dbReference type="Pfam" id="PF01546">
    <property type="entry name" value="Peptidase_M20"/>
    <property type="match status" value="1"/>
</dbReference>
<proteinExistence type="predicted"/>
<protein>
    <submittedName>
        <fullName evidence="5">M20 family metallopeptidase</fullName>
    </submittedName>
</protein>
<dbReference type="PIRSF" id="PIRSF037238">
    <property type="entry name" value="Carboxypeptidase_G2"/>
    <property type="match status" value="1"/>
</dbReference>
<evidence type="ECO:0000256" key="2">
    <source>
        <dbReference type="ARBA" id="ARBA00022801"/>
    </source>
</evidence>
<feature type="active site" evidence="3">
    <location>
        <position position="72"/>
    </location>
</feature>
<evidence type="ECO:0000256" key="3">
    <source>
        <dbReference type="PIRSR" id="PIRSR037238-1"/>
    </source>
</evidence>
<feature type="active site" description="Proton acceptor" evidence="3">
    <location>
        <position position="132"/>
    </location>
</feature>
<dbReference type="InterPro" id="IPR017150">
    <property type="entry name" value="Pept_M20_glutamate_carboxypep"/>
</dbReference>
<dbReference type="Gene3D" id="3.40.630.10">
    <property type="entry name" value="Zn peptidases"/>
    <property type="match status" value="1"/>
</dbReference>
<evidence type="ECO:0000259" key="4">
    <source>
        <dbReference type="Pfam" id="PF07687"/>
    </source>
</evidence>
<keyword evidence="2" id="KW-0378">Hydrolase</keyword>
<dbReference type="OrthoDB" id="9783294at2"/>
<dbReference type="SUPFAM" id="SSF53187">
    <property type="entry name" value="Zn-dependent exopeptidases"/>
    <property type="match status" value="1"/>
</dbReference>
<evidence type="ECO:0000313" key="5">
    <source>
        <dbReference type="EMBL" id="QDP99002.1"/>
    </source>
</evidence>
<dbReference type="CDD" id="cd03885">
    <property type="entry name" value="M20_CPDG2"/>
    <property type="match status" value="1"/>
</dbReference>
<keyword evidence="1" id="KW-0479">Metal-binding</keyword>
<dbReference type="Gene3D" id="3.30.70.360">
    <property type="match status" value="1"/>
</dbReference>
<evidence type="ECO:0000313" key="6">
    <source>
        <dbReference type="Proteomes" id="UP000319263"/>
    </source>
</evidence>
<dbReference type="GO" id="GO:0046872">
    <property type="term" value="F:metal ion binding"/>
    <property type="evidence" value="ECO:0007669"/>
    <property type="project" value="UniProtKB-KW"/>
</dbReference>
<dbReference type="GO" id="GO:0016787">
    <property type="term" value="F:hydrolase activity"/>
    <property type="evidence" value="ECO:0007669"/>
    <property type="project" value="UniProtKB-KW"/>
</dbReference>